<evidence type="ECO:0008006" key="4">
    <source>
        <dbReference type="Google" id="ProtNLM"/>
    </source>
</evidence>
<feature type="region of interest" description="Disordered" evidence="1">
    <location>
        <begin position="117"/>
        <end position="155"/>
    </location>
</feature>
<proteinExistence type="predicted"/>
<evidence type="ECO:0000256" key="1">
    <source>
        <dbReference type="SAM" id="MobiDB-lite"/>
    </source>
</evidence>
<accession>A0A8H6XRY6</accession>
<evidence type="ECO:0000313" key="2">
    <source>
        <dbReference type="EMBL" id="KAF7345349.1"/>
    </source>
</evidence>
<protein>
    <recommendedName>
        <fullName evidence="4">Wings apart-like protein C-terminal domain-containing protein</fullName>
    </recommendedName>
</protein>
<dbReference type="Proteomes" id="UP000620124">
    <property type="component" value="Unassembled WGS sequence"/>
</dbReference>
<dbReference type="Gene3D" id="1.25.10.10">
    <property type="entry name" value="Leucine-rich Repeat Variant"/>
    <property type="match status" value="1"/>
</dbReference>
<dbReference type="EMBL" id="JACAZI010000013">
    <property type="protein sequence ID" value="KAF7345349.1"/>
    <property type="molecule type" value="Genomic_DNA"/>
</dbReference>
<sequence length="342" mass="37375">MSTFLTTSLYTDSHIAFLQYTTRSRSSYVPSRRMGPKLEDDVPVNQQDLEDARDTWLSEGLIALDKTQECALVTLRLLVGLTHSDKVWCAKLTKSGSCFGFILRAILRGHSARLGKAVKEEPEGNGKQNGKRPVKVEKDSDDESDDTGTTEKTDGAEEALDTLCLSLGLLTNLVQVDDEVKNTLRDTYVSPHCTLPRCLTACKCPQQITALEALARVYQQLLPAPTLPLPNVKLEPPPEPTPADPSVLLAAEESQLLLLSHLSLLFGLLMLDNAENQAVVLALLPLPVLSSGYDGDRAKVDVLIGQAREFVYIYAGAEGGDAAEEGESVKTVLRFLEALRER</sequence>
<dbReference type="AlphaFoldDB" id="A0A8H6XRY6"/>
<comment type="caution">
    <text evidence="2">The sequence shown here is derived from an EMBL/GenBank/DDBJ whole genome shotgun (WGS) entry which is preliminary data.</text>
</comment>
<reference evidence="2" key="1">
    <citation type="submission" date="2020-05" db="EMBL/GenBank/DDBJ databases">
        <title>Mycena genomes resolve the evolution of fungal bioluminescence.</title>
        <authorList>
            <person name="Tsai I.J."/>
        </authorList>
    </citation>
    <scope>NUCLEOTIDE SEQUENCE</scope>
    <source>
        <strain evidence="2">CCC161011</strain>
    </source>
</reference>
<feature type="compositionally biased region" description="Acidic residues" evidence="1">
    <location>
        <begin position="139"/>
        <end position="148"/>
    </location>
</feature>
<dbReference type="InterPro" id="IPR011989">
    <property type="entry name" value="ARM-like"/>
</dbReference>
<dbReference type="OrthoDB" id="78088at2759"/>
<organism evidence="2 3">
    <name type="scientific">Mycena venus</name>
    <dbReference type="NCBI Taxonomy" id="2733690"/>
    <lineage>
        <taxon>Eukaryota</taxon>
        <taxon>Fungi</taxon>
        <taxon>Dikarya</taxon>
        <taxon>Basidiomycota</taxon>
        <taxon>Agaricomycotina</taxon>
        <taxon>Agaricomycetes</taxon>
        <taxon>Agaricomycetidae</taxon>
        <taxon>Agaricales</taxon>
        <taxon>Marasmiineae</taxon>
        <taxon>Mycenaceae</taxon>
        <taxon>Mycena</taxon>
    </lineage>
</organism>
<gene>
    <name evidence="2" type="ORF">MVEN_01552500</name>
</gene>
<keyword evidence="3" id="KW-1185">Reference proteome</keyword>
<name>A0A8H6XRY6_9AGAR</name>
<evidence type="ECO:0000313" key="3">
    <source>
        <dbReference type="Proteomes" id="UP000620124"/>
    </source>
</evidence>